<keyword evidence="15" id="KW-0812">Transmembrane</keyword>
<dbReference type="Pfam" id="PF00912">
    <property type="entry name" value="Transgly"/>
    <property type="match status" value="1"/>
</dbReference>
<comment type="catalytic activity">
    <reaction evidence="13">
        <text>[GlcNAc-(1-&gt;4)-Mur2Ac(oyl-L-Ala-gamma-D-Glu-L-Lys-D-Ala-D-Ala)](n)-di-trans,octa-cis-undecaprenyl diphosphate + beta-D-GlcNAc-(1-&gt;4)-Mur2Ac(oyl-L-Ala-gamma-D-Glu-L-Lys-D-Ala-D-Ala)-di-trans,octa-cis-undecaprenyl diphosphate = [GlcNAc-(1-&gt;4)-Mur2Ac(oyl-L-Ala-gamma-D-Glu-L-Lys-D-Ala-D-Ala)](n+1)-di-trans,octa-cis-undecaprenyl diphosphate + di-trans,octa-cis-undecaprenyl diphosphate + H(+)</text>
        <dbReference type="Rhea" id="RHEA:23708"/>
        <dbReference type="Rhea" id="RHEA-COMP:9602"/>
        <dbReference type="Rhea" id="RHEA-COMP:9603"/>
        <dbReference type="ChEBI" id="CHEBI:15378"/>
        <dbReference type="ChEBI" id="CHEBI:58405"/>
        <dbReference type="ChEBI" id="CHEBI:60033"/>
        <dbReference type="ChEBI" id="CHEBI:78435"/>
        <dbReference type="EC" id="2.4.99.28"/>
    </reaction>
</comment>
<keyword evidence="7" id="KW-0378">Hydrolase</keyword>
<evidence type="ECO:0000256" key="2">
    <source>
        <dbReference type="ARBA" id="ARBA00007739"/>
    </source>
</evidence>
<keyword evidence="4" id="KW-0645">Protease</keyword>
<evidence type="ECO:0000256" key="14">
    <source>
        <dbReference type="SAM" id="MobiDB-lite"/>
    </source>
</evidence>
<dbReference type="InterPro" id="IPR012338">
    <property type="entry name" value="Beta-lactam/transpept-like"/>
</dbReference>
<evidence type="ECO:0000256" key="8">
    <source>
        <dbReference type="ARBA" id="ARBA00022960"/>
    </source>
</evidence>
<keyword evidence="19" id="KW-1185">Reference proteome</keyword>
<comment type="catalytic activity">
    <reaction evidence="12">
        <text>Preferential cleavage: (Ac)2-L-Lys-D-Ala-|-D-Ala. Also transpeptidation of peptidyl-alanyl moieties that are N-acyl substituents of D-alanine.</text>
        <dbReference type="EC" id="3.4.16.4"/>
    </reaction>
</comment>
<dbReference type="AlphaFoldDB" id="A0A5R8QFS5"/>
<keyword evidence="10" id="KW-0511">Multifunctional enzyme</keyword>
<keyword evidence="15" id="KW-0472">Membrane</keyword>
<keyword evidence="9" id="KW-0573">Peptidoglycan synthesis</keyword>
<feature type="region of interest" description="Disordered" evidence="14">
    <location>
        <begin position="1"/>
        <end position="44"/>
    </location>
</feature>
<dbReference type="InterPro" id="IPR001460">
    <property type="entry name" value="PCN-bd_Tpept"/>
</dbReference>
<evidence type="ECO:0000256" key="10">
    <source>
        <dbReference type="ARBA" id="ARBA00023268"/>
    </source>
</evidence>
<keyword evidence="3" id="KW-0121">Carboxypeptidase</keyword>
<evidence type="ECO:0000313" key="18">
    <source>
        <dbReference type="EMBL" id="TLG76596.1"/>
    </source>
</evidence>
<dbReference type="InterPro" id="IPR050396">
    <property type="entry name" value="Glycosyltr_51/Transpeptidase"/>
</dbReference>
<dbReference type="GO" id="GO:0008955">
    <property type="term" value="F:peptidoglycan glycosyltransferase activity"/>
    <property type="evidence" value="ECO:0007669"/>
    <property type="project" value="UniProtKB-EC"/>
</dbReference>
<comment type="caution">
    <text evidence="18">The sequence shown here is derived from an EMBL/GenBank/DDBJ whole genome shotgun (WGS) entry which is preliminary data.</text>
</comment>
<dbReference type="Gene3D" id="3.40.710.10">
    <property type="entry name" value="DD-peptidase/beta-lactamase superfamily"/>
    <property type="match status" value="1"/>
</dbReference>
<dbReference type="SUPFAM" id="SSF56601">
    <property type="entry name" value="beta-lactamase/transpeptidase-like"/>
    <property type="match status" value="1"/>
</dbReference>
<dbReference type="FunCoup" id="A0A5R8QFS5">
    <property type="interactions" value="25"/>
</dbReference>
<dbReference type="GO" id="GO:0008658">
    <property type="term" value="F:penicillin binding"/>
    <property type="evidence" value="ECO:0007669"/>
    <property type="project" value="InterPro"/>
</dbReference>
<dbReference type="SUPFAM" id="SSF53955">
    <property type="entry name" value="Lysozyme-like"/>
    <property type="match status" value="1"/>
</dbReference>
<dbReference type="GO" id="GO:0071555">
    <property type="term" value="P:cell wall organization"/>
    <property type="evidence" value="ECO:0007669"/>
    <property type="project" value="UniProtKB-KW"/>
</dbReference>
<evidence type="ECO:0000256" key="9">
    <source>
        <dbReference type="ARBA" id="ARBA00022984"/>
    </source>
</evidence>
<dbReference type="GO" id="GO:0006508">
    <property type="term" value="P:proteolysis"/>
    <property type="evidence" value="ECO:0007669"/>
    <property type="project" value="UniProtKB-KW"/>
</dbReference>
<dbReference type="Pfam" id="PF00905">
    <property type="entry name" value="Transpeptidase"/>
    <property type="match status" value="1"/>
</dbReference>
<name>A0A5R8QFS5_9FIRM</name>
<comment type="similarity">
    <text evidence="2">In the N-terminal section; belongs to the glycosyltransferase 51 family.</text>
</comment>
<dbReference type="PANTHER" id="PTHR32282">
    <property type="entry name" value="BINDING PROTEIN TRANSPEPTIDASE, PUTATIVE-RELATED"/>
    <property type="match status" value="1"/>
</dbReference>
<evidence type="ECO:0000256" key="11">
    <source>
        <dbReference type="ARBA" id="ARBA00023316"/>
    </source>
</evidence>
<evidence type="ECO:0000256" key="4">
    <source>
        <dbReference type="ARBA" id="ARBA00022670"/>
    </source>
</evidence>
<feature type="domain" description="Penicillin-binding protein transpeptidase" evidence="16">
    <location>
        <begin position="385"/>
        <end position="642"/>
    </location>
</feature>
<dbReference type="GO" id="GO:0030288">
    <property type="term" value="C:outer membrane-bounded periplasmic space"/>
    <property type="evidence" value="ECO:0007669"/>
    <property type="project" value="TreeGrafter"/>
</dbReference>
<keyword evidence="5" id="KW-0328">Glycosyltransferase</keyword>
<dbReference type="Gene3D" id="1.10.3810.10">
    <property type="entry name" value="Biosynthetic peptidoglycan transglycosylase-like"/>
    <property type="match status" value="1"/>
</dbReference>
<evidence type="ECO:0000256" key="13">
    <source>
        <dbReference type="ARBA" id="ARBA00049902"/>
    </source>
</evidence>
<dbReference type="PANTHER" id="PTHR32282:SF29">
    <property type="entry name" value="PENICILLIN-BINDING PROTEIN 1A"/>
    <property type="match status" value="1"/>
</dbReference>
<dbReference type="EMBL" id="VBWP01000002">
    <property type="protein sequence ID" value="TLG76596.1"/>
    <property type="molecule type" value="Genomic_DNA"/>
</dbReference>
<accession>A0A5R8QFS5</accession>
<dbReference type="GO" id="GO:0009002">
    <property type="term" value="F:serine-type D-Ala-D-Ala carboxypeptidase activity"/>
    <property type="evidence" value="ECO:0007669"/>
    <property type="project" value="UniProtKB-EC"/>
</dbReference>
<evidence type="ECO:0000256" key="6">
    <source>
        <dbReference type="ARBA" id="ARBA00022679"/>
    </source>
</evidence>
<dbReference type="GO" id="GO:0008360">
    <property type="term" value="P:regulation of cell shape"/>
    <property type="evidence" value="ECO:0007669"/>
    <property type="project" value="UniProtKB-KW"/>
</dbReference>
<evidence type="ECO:0000256" key="1">
    <source>
        <dbReference type="ARBA" id="ARBA00007090"/>
    </source>
</evidence>
<dbReference type="GO" id="GO:0009252">
    <property type="term" value="P:peptidoglycan biosynthetic process"/>
    <property type="evidence" value="ECO:0007669"/>
    <property type="project" value="UniProtKB-KW"/>
</dbReference>
<dbReference type="RefSeq" id="WP_138190233.1">
    <property type="nucleotide sequence ID" value="NZ_VBWP01000002.1"/>
</dbReference>
<feature type="domain" description="Glycosyl transferase family 51" evidence="17">
    <location>
        <begin position="107"/>
        <end position="287"/>
    </location>
</feature>
<keyword evidence="15" id="KW-1133">Transmembrane helix</keyword>
<dbReference type="FunFam" id="1.10.3810.10:FF:000001">
    <property type="entry name" value="Penicillin-binding protein 1A"/>
    <property type="match status" value="1"/>
</dbReference>
<protein>
    <submittedName>
        <fullName evidence="18">Uncharacterized protein</fullName>
    </submittedName>
</protein>
<dbReference type="InterPro" id="IPR036950">
    <property type="entry name" value="PBP_transglycosylase"/>
</dbReference>
<feature type="transmembrane region" description="Helical" evidence="15">
    <location>
        <begin position="53"/>
        <end position="78"/>
    </location>
</feature>
<dbReference type="OrthoDB" id="9766909at2"/>
<organism evidence="18 19">
    <name type="scientific">Culicoidibacter larvae</name>
    <dbReference type="NCBI Taxonomy" id="2579976"/>
    <lineage>
        <taxon>Bacteria</taxon>
        <taxon>Bacillati</taxon>
        <taxon>Bacillota</taxon>
        <taxon>Culicoidibacteria</taxon>
        <taxon>Culicoidibacterales</taxon>
        <taxon>Culicoidibacteraceae</taxon>
        <taxon>Culicoidibacter</taxon>
    </lineage>
</organism>
<gene>
    <name evidence="18" type="ORF">FEZ08_02970</name>
</gene>
<keyword evidence="6" id="KW-0808">Transferase</keyword>
<evidence type="ECO:0000259" key="17">
    <source>
        <dbReference type="Pfam" id="PF00912"/>
    </source>
</evidence>
<dbReference type="InParanoid" id="A0A5R8QFS5"/>
<sequence>MTTRRSQRRSNNTTSNTTTNRRKYQNPDHSNKQDKKKADKGNKKKMTPKRFGWIVLNVIFVLFLVGTLAGGAIGTFVLGSALSDLPELNLDTIRSPQRTMVYDKDGNPVEYLSEDEYKAVKYEDIPDVVIDAFVAVEDARFFSHRGYDPKRMVGAVIGNFTSGDIVSGASTITQQLIQNTVIVERLYQDPTYTNSIKRKVQEIILAAELETKMSKEEIMESYLNTISFGRYSGIGTAAKRYFNKDISEITLAEAVILAGIPQNPAENNPYENIESANVRRNTVLDLMVRHGFISDQEANAARGIPISDLLAKDASEFLNTYYAYFTGVRQELSTIPALEGITDYNSGYKIYTNLDVDMQKYANDLLDNAEDLSYFPENDPDYNAAFAVVQTTTGKVPAIGGGRNINYTNEGTGGFNIGVNGGIEPGSSIKPVIDYALAVDQNHWSTAEEQKDQATTYTGGGSIYNYNQGGYSGSVTLKYAIAQSLNTTALQAYQSVGSEKITEYMKTLNFRYFDSYDAVEPNALGGSMQISPLELAGAYTVFGNDGKFIQPYFITKITDVNDNVIYEHQDNAQQVISPEAAYIMTKTLEYTAQTGTAARGNIGGMAVAAKTGTSSYSPEEREEFGISLYDEKDHWYVGYTPEYSLAAWSGYTKPYEAAANGKFGKNEYKYVSADIFQKFLTKYGTYGTSFNAPSGVVSATVMAGVFPAQVPPNGYNGETSTDYFFSDRKPVDIGSYNISIPAVNASINESSQTVIWSAPTPAYGEAPDSVKKAFGNIVYDVYVIDKSGKSTQVANGVSSTSFNYSAYKTYSSVEVVARFSNYSISSKATRVNLPAIEEETSEN</sequence>
<feature type="compositionally biased region" description="Low complexity" evidence="14">
    <location>
        <begin position="9"/>
        <end position="19"/>
    </location>
</feature>
<evidence type="ECO:0000313" key="19">
    <source>
        <dbReference type="Proteomes" id="UP000306912"/>
    </source>
</evidence>
<evidence type="ECO:0000256" key="7">
    <source>
        <dbReference type="ARBA" id="ARBA00022801"/>
    </source>
</evidence>
<dbReference type="Proteomes" id="UP000306912">
    <property type="component" value="Unassembled WGS sequence"/>
</dbReference>
<evidence type="ECO:0000256" key="3">
    <source>
        <dbReference type="ARBA" id="ARBA00022645"/>
    </source>
</evidence>
<keyword evidence="11" id="KW-0961">Cell wall biogenesis/degradation</keyword>
<dbReference type="InterPro" id="IPR023346">
    <property type="entry name" value="Lysozyme-like_dom_sf"/>
</dbReference>
<evidence type="ECO:0000256" key="15">
    <source>
        <dbReference type="SAM" id="Phobius"/>
    </source>
</evidence>
<keyword evidence="8" id="KW-0133">Cell shape</keyword>
<feature type="compositionally biased region" description="Basic and acidic residues" evidence="14">
    <location>
        <begin position="25"/>
        <end position="41"/>
    </location>
</feature>
<evidence type="ECO:0000256" key="5">
    <source>
        <dbReference type="ARBA" id="ARBA00022676"/>
    </source>
</evidence>
<evidence type="ECO:0000259" key="16">
    <source>
        <dbReference type="Pfam" id="PF00905"/>
    </source>
</evidence>
<reference evidence="18 19" key="1">
    <citation type="submission" date="2019-05" db="EMBL/GenBank/DDBJ databases">
        <title>Culicoidintestinum kansasii gen. nov., sp. nov. from the gastrointestinal tract of the biting midge, Culicoides sonorensis.</title>
        <authorList>
            <person name="Neupane S."/>
            <person name="Ghosh A."/>
            <person name="Gunther S."/>
            <person name="Martin K."/>
            <person name="Zurek L."/>
        </authorList>
    </citation>
    <scope>NUCLEOTIDE SEQUENCE [LARGE SCALE GENOMIC DNA]</scope>
    <source>
        <strain evidence="18 19">CS-1</strain>
    </source>
</reference>
<evidence type="ECO:0000256" key="12">
    <source>
        <dbReference type="ARBA" id="ARBA00034000"/>
    </source>
</evidence>
<comment type="similarity">
    <text evidence="1">In the C-terminal section; belongs to the transpeptidase family.</text>
</comment>
<proteinExistence type="inferred from homology"/>
<dbReference type="InterPro" id="IPR001264">
    <property type="entry name" value="Glyco_trans_51"/>
</dbReference>